<reference evidence="11" key="1">
    <citation type="submission" date="2013-07" db="EMBL/GenBank/DDBJ databases">
        <title>The genome of Eucalyptus grandis.</title>
        <authorList>
            <person name="Schmutz J."/>
            <person name="Hayes R."/>
            <person name="Myburg A."/>
            <person name="Tuskan G."/>
            <person name="Grattapaglia D."/>
            <person name="Rokhsar D.S."/>
        </authorList>
    </citation>
    <scope>NUCLEOTIDE SEQUENCE</scope>
    <source>
        <tissue evidence="11">Leaf extractions</tissue>
    </source>
</reference>
<dbReference type="PRINTS" id="PR00705">
    <property type="entry name" value="PAPAIN"/>
</dbReference>
<comment type="similarity">
    <text evidence="1">Belongs to the peptidase C1 family.</text>
</comment>
<dbReference type="Gene3D" id="3.90.70.10">
    <property type="entry name" value="Cysteine proteinases"/>
    <property type="match status" value="1"/>
</dbReference>
<dbReference type="CDD" id="cd02248">
    <property type="entry name" value="Peptidase_C1A"/>
    <property type="match status" value="1"/>
</dbReference>
<dbReference type="KEGG" id="egr:104434821"/>
<name>A0A059D1S1_EUCGR</name>
<evidence type="ECO:0000256" key="8">
    <source>
        <dbReference type="SAM" id="SignalP"/>
    </source>
</evidence>
<keyword evidence="2" id="KW-0645">Protease</keyword>
<dbReference type="MEROPS" id="C01.104"/>
<dbReference type="Pfam" id="PF00112">
    <property type="entry name" value="Peptidase_C1"/>
    <property type="match status" value="1"/>
</dbReference>
<dbReference type="Pfam" id="PF08246">
    <property type="entry name" value="Inhibitor_I29"/>
    <property type="match status" value="1"/>
</dbReference>
<dbReference type="GO" id="GO:0005615">
    <property type="term" value="C:extracellular space"/>
    <property type="evidence" value="ECO:0000318"/>
    <property type="project" value="GO_Central"/>
</dbReference>
<keyword evidence="6" id="KW-0865">Zymogen</keyword>
<dbReference type="SUPFAM" id="SSF54001">
    <property type="entry name" value="Cysteine proteinases"/>
    <property type="match status" value="1"/>
</dbReference>
<evidence type="ECO:0000313" key="11">
    <source>
        <dbReference type="EMBL" id="KCW84688.1"/>
    </source>
</evidence>
<evidence type="ECO:0000256" key="4">
    <source>
        <dbReference type="ARBA" id="ARBA00022801"/>
    </source>
</evidence>
<dbReference type="SMART" id="SM00848">
    <property type="entry name" value="Inhibitor_I29"/>
    <property type="match status" value="1"/>
</dbReference>
<dbReference type="PROSITE" id="PS00640">
    <property type="entry name" value="THIOL_PROTEASE_ASN"/>
    <property type="match status" value="1"/>
</dbReference>
<dbReference type="InterPro" id="IPR039417">
    <property type="entry name" value="Peptidase_C1A_papain-like"/>
</dbReference>
<gene>
    <name evidence="11" type="ORF">EUGRSUZ_B01505</name>
</gene>
<protein>
    <submittedName>
        <fullName evidence="11">Uncharacterized protein</fullName>
    </submittedName>
</protein>
<dbReference type="InterPro" id="IPR000169">
    <property type="entry name" value="Pept_cys_AS"/>
</dbReference>
<dbReference type="GO" id="GO:0051603">
    <property type="term" value="P:proteolysis involved in protein catabolic process"/>
    <property type="evidence" value="ECO:0000318"/>
    <property type="project" value="GO_Central"/>
</dbReference>
<dbReference type="GO" id="GO:0004197">
    <property type="term" value="F:cysteine-type endopeptidase activity"/>
    <property type="evidence" value="ECO:0000318"/>
    <property type="project" value="GO_Central"/>
</dbReference>
<evidence type="ECO:0000256" key="1">
    <source>
        <dbReference type="ARBA" id="ARBA00008455"/>
    </source>
</evidence>
<feature type="domain" description="Peptidase C1A papain C-terminal" evidence="9">
    <location>
        <begin position="124"/>
        <end position="341"/>
    </location>
</feature>
<keyword evidence="7" id="KW-1015">Disulfide bond</keyword>
<accession>A0A059D1S1</accession>
<keyword evidence="5" id="KW-0788">Thiol protease</keyword>
<dbReference type="SMART" id="SM00645">
    <property type="entry name" value="Pept_C1"/>
    <property type="match status" value="1"/>
</dbReference>
<dbReference type="InterPro" id="IPR013201">
    <property type="entry name" value="Prot_inhib_I29"/>
</dbReference>
<dbReference type="STRING" id="71139.A0A059D1S1"/>
<dbReference type="FunCoup" id="A0A059D1S1">
    <property type="interactions" value="141"/>
</dbReference>
<evidence type="ECO:0000256" key="7">
    <source>
        <dbReference type="ARBA" id="ARBA00023157"/>
    </source>
</evidence>
<organism evidence="11">
    <name type="scientific">Eucalyptus grandis</name>
    <name type="common">Flooded gum</name>
    <dbReference type="NCBI Taxonomy" id="71139"/>
    <lineage>
        <taxon>Eukaryota</taxon>
        <taxon>Viridiplantae</taxon>
        <taxon>Streptophyta</taxon>
        <taxon>Embryophyta</taxon>
        <taxon>Tracheophyta</taxon>
        <taxon>Spermatophyta</taxon>
        <taxon>Magnoliopsida</taxon>
        <taxon>eudicotyledons</taxon>
        <taxon>Gunneridae</taxon>
        <taxon>Pentapetalae</taxon>
        <taxon>rosids</taxon>
        <taxon>malvids</taxon>
        <taxon>Myrtales</taxon>
        <taxon>Myrtaceae</taxon>
        <taxon>Myrtoideae</taxon>
        <taxon>Eucalypteae</taxon>
        <taxon>Eucalyptus</taxon>
    </lineage>
</organism>
<evidence type="ECO:0000256" key="3">
    <source>
        <dbReference type="ARBA" id="ARBA00022729"/>
    </source>
</evidence>
<evidence type="ECO:0000256" key="2">
    <source>
        <dbReference type="ARBA" id="ARBA00022670"/>
    </source>
</evidence>
<dbReference type="InterPro" id="IPR013128">
    <property type="entry name" value="Peptidase_C1A"/>
</dbReference>
<dbReference type="OrthoDB" id="10253408at2759"/>
<dbReference type="InterPro" id="IPR025661">
    <property type="entry name" value="Pept_asp_AS"/>
</dbReference>
<dbReference type="InterPro" id="IPR025660">
    <property type="entry name" value="Pept_his_AS"/>
</dbReference>
<dbReference type="FunFam" id="3.90.70.10:FF:000023">
    <property type="entry name" value="Senescence-specific cysteine protease SAG39"/>
    <property type="match status" value="1"/>
</dbReference>
<dbReference type="eggNOG" id="KOG1543">
    <property type="taxonomic scope" value="Eukaryota"/>
</dbReference>
<dbReference type="InParanoid" id="A0A059D1S1"/>
<dbReference type="InterPro" id="IPR000668">
    <property type="entry name" value="Peptidase_C1A_C"/>
</dbReference>
<dbReference type="AlphaFoldDB" id="A0A059D1S1"/>
<feature type="chain" id="PRO_5018662220" evidence="8">
    <location>
        <begin position="27"/>
        <end position="342"/>
    </location>
</feature>
<evidence type="ECO:0000256" key="5">
    <source>
        <dbReference type="ARBA" id="ARBA00022807"/>
    </source>
</evidence>
<dbReference type="PROSITE" id="PS00139">
    <property type="entry name" value="THIOL_PROTEASE_CYS"/>
    <property type="match status" value="1"/>
</dbReference>
<evidence type="ECO:0000256" key="6">
    <source>
        <dbReference type="ARBA" id="ARBA00023145"/>
    </source>
</evidence>
<proteinExistence type="inferred from homology"/>
<keyword evidence="3 8" id="KW-0732">Signal</keyword>
<evidence type="ECO:0000259" key="9">
    <source>
        <dbReference type="SMART" id="SM00645"/>
    </source>
</evidence>
<keyword evidence="4" id="KW-0378">Hydrolase</keyword>
<dbReference type="InterPro" id="IPR038765">
    <property type="entry name" value="Papain-like_cys_pep_sf"/>
</dbReference>
<dbReference type="EMBL" id="KK198754">
    <property type="protein sequence ID" value="KCW84688.1"/>
    <property type="molecule type" value="Genomic_DNA"/>
</dbReference>
<dbReference type="Gramene" id="KCW84688">
    <property type="protein sequence ID" value="KCW84688"/>
    <property type="gene ID" value="EUGRSUZ_B01505"/>
</dbReference>
<dbReference type="GO" id="GO:0005764">
    <property type="term" value="C:lysosome"/>
    <property type="evidence" value="ECO:0000318"/>
    <property type="project" value="GO_Central"/>
</dbReference>
<sequence>MASTLVGKLVLVMVAILGLWASQVRSRELHKATMRQRHEQWMARHGWVYQDDAEKERRFSIFKNNVDFIESFNKDGNKPYTLAINAFADLTIEEFKASRNGYKRSSSPRQVSTKPFRYEHVTAVPSSMDWRKKGAVTPIKDQGQCGSCWAFSAVGAMEGNNQLTTGKLISLSEQELVDCDTSGEDQGCEGGFMDNAFEFIIGNHGLTTETNYPYQAVDGTCNARKEASSAAKITGYEDVPANSESALLKAVAHQPVSVAIDAGESAFQFYSSGIFTGECGTNLDHGVTAVGYGTSEDGTKYWLVKNSWGTGWGEEGYIRMKRDIDAKEGLCGIAMEASYPTA</sequence>
<dbReference type="PROSITE" id="PS00639">
    <property type="entry name" value="THIOL_PROTEASE_HIS"/>
    <property type="match status" value="1"/>
</dbReference>
<dbReference type="OMA" id="IKEEWHT"/>
<evidence type="ECO:0000259" key="10">
    <source>
        <dbReference type="SMART" id="SM00848"/>
    </source>
</evidence>
<feature type="signal peptide" evidence="8">
    <location>
        <begin position="1"/>
        <end position="26"/>
    </location>
</feature>
<feature type="domain" description="Cathepsin propeptide inhibitor" evidence="10">
    <location>
        <begin position="38"/>
        <end position="95"/>
    </location>
</feature>
<dbReference type="MEROPS" id="I29.003"/>
<dbReference type="PANTHER" id="PTHR12411">
    <property type="entry name" value="CYSTEINE PROTEASE FAMILY C1-RELATED"/>
    <property type="match status" value="1"/>
</dbReference>